<accession>A0AAV9WZC9</accession>
<dbReference type="AlphaFoldDB" id="A0AAV9WZC9"/>
<evidence type="ECO:0000313" key="2">
    <source>
        <dbReference type="Proteomes" id="UP001365542"/>
    </source>
</evidence>
<organism evidence="1 2">
    <name type="scientific">Orbilia ellipsospora</name>
    <dbReference type="NCBI Taxonomy" id="2528407"/>
    <lineage>
        <taxon>Eukaryota</taxon>
        <taxon>Fungi</taxon>
        <taxon>Dikarya</taxon>
        <taxon>Ascomycota</taxon>
        <taxon>Pezizomycotina</taxon>
        <taxon>Orbiliomycetes</taxon>
        <taxon>Orbiliales</taxon>
        <taxon>Orbiliaceae</taxon>
        <taxon>Orbilia</taxon>
    </lineage>
</organism>
<dbReference type="EMBL" id="JAVHJO010000013">
    <property type="protein sequence ID" value="KAK6530460.1"/>
    <property type="molecule type" value="Genomic_DNA"/>
</dbReference>
<gene>
    <name evidence="1" type="ORF">TWF694_003812</name>
</gene>
<comment type="caution">
    <text evidence="1">The sequence shown here is derived from an EMBL/GenBank/DDBJ whole genome shotgun (WGS) entry which is preliminary data.</text>
</comment>
<dbReference type="Proteomes" id="UP001365542">
    <property type="component" value="Unassembled WGS sequence"/>
</dbReference>
<name>A0AAV9WZC9_9PEZI</name>
<keyword evidence="2" id="KW-1185">Reference proteome</keyword>
<evidence type="ECO:0000313" key="1">
    <source>
        <dbReference type="EMBL" id="KAK6530460.1"/>
    </source>
</evidence>
<proteinExistence type="predicted"/>
<sequence length="292" mass="33892">MLSSFPNLRILALRDLMNLDENSFIHFLRELVTTNLTLKRFDCSRFRLGDSAPMDENLEKLLERPMNDGGYAQLEELNLVYFGSIDRHRSHKGDMAERVFYLRRALGRSVESVKSATIRITCSIARPTPKFVSGYFPIGDKIPFRKLKTLHITIDCFPIWDIPFISASFHTVEEVWLGLPCPNLREEENFEQVAKNINKHFPLLRILKIFARDKIGRECTMQISDLEKIANTIVSLEKIEWVMRVYPLQEDKPPSLKKEFICNRTASSLVKFEDPEIWTPSVDEIKSRLADV</sequence>
<dbReference type="SUPFAM" id="SSF52047">
    <property type="entry name" value="RNI-like"/>
    <property type="match status" value="1"/>
</dbReference>
<reference evidence="1 2" key="1">
    <citation type="submission" date="2019-10" db="EMBL/GenBank/DDBJ databases">
        <authorList>
            <person name="Palmer J.M."/>
        </authorList>
    </citation>
    <scope>NUCLEOTIDE SEQUENCE [LARGE SCALE GENOMIC DNA]</scope>
    <source>
        <strain evidence="1 2">TWF694</strain>
    </source>
</reference>
<protein>
    <submittedName>
        <fullName evidence="1">Uncharacterized protein</fullName>
    </submittedName>
</protein>